<evidence type="ECO:0000256" key="3">
    <source>
        <dbReference type="ARBA" id="ARBA00022763"/>
    </source>
</evidence>
<dbReference type="Pfam" id="PF13361">
    <property type="entry name" value="UvrD_C"/>
    <property type="match status" value="2"/>
</dbReference>
<evidence type="ECO:0000256" key="6">
    <source>
        <dbReference type="ARBA" id="ARBA00022839"/>
    </source>
</evidence>
<dbReference type="InterPro" id="IPR011604">
    <property type="entry name" value="PDDEXK-like_dom_sf"/>
</dbReference>
<keyword evidence="6" id="KW-0269">Exonuclease</keyword>
<dbReference type="InterPro" id="IPR027417">
    <property type="entry name" value="P-loop_NTPase"/>
</dbReference>
<dbReference type="Proteomes" id="UP000028945">
    <property type="component" value="Chromosome"/>
</dbReference>
<dbReference type="PROSITE" id="PS51217">
    <property type="entry name" value="UVRD_HELICASE_CTER"/>
    <property type="match status" value="1"/>
</dbReference>
<dbReference type="Gene3D" id="3.90.320.10">
    <property type="match status" value="1"/>
</dbReference>
<dbReference type="EC" id="5.6.2.4" evidence="12"/>
<protein>
    <recommendedName>
        <fullName evidence="12">DNA 3'-5' helicase</fullName>
        <ecNumber evidence="12">5.6.2.4</ecNumber>
    </recommendedName>
    <alternativeName>
        <fullName evidence="13">DNA 3'-5' helicase II</fullName>
    </alternativeName>
</protein>
<dbReference type="GO" id="GO:0005829">
    <property type="term" value="C:cytosol"/>
    <property type="evidence" value="ECO:0007669"/>
    <property type="project" value="TreeGrafter"/>
</dbReference>
<dbReference type="PANTHER" id="PTHR11070:SF2">
    <property type="entry name" value="ATP-DEPENDENT DNA HELICASE SRS2"/>
    <property type="match status" value="1"/>
</dbReference>
<feature type="binding site" evidence="15">
    <location>
        <begin position="27"/>
        <end position="34"/>
    </location>
    <ligand>
        <name>ATP</name>
        <dbReference type="ChEBI" id="CHEBI:30616"/>
    </ligand>
</feature>
<evidence type="ECO:0000313" key="19">
    <source>
        <dbReference type="Proteomes" id="UP000028945"/>
    </source>
</evidence>
<accession>A0A077DJJ4</accession>
<dbReference type="STRING" id="1072685.IX83_07885"/>
<keyword evidence="19" id="KW-1185">Reference proteome</keyword>
<keyword evidence="7 15" id="KW-0067">ATP-binding</keyword>
<dbReference type="InterPro" id="IPR011335">
    <property type="entry name" value="Restrct_endonuc-II-like"/>
</dbReference>
<dbReference type="InterPro" id="IPR014016">
    <property type="entry name" value="UvrD-like_ATP-bd"/>
</dbReference>
<name>A0A077DJJ4_9BURK</name>
<evidence type="ECO:0000259" key="16">
    <source>
        <dbReference type="PROSITE" id="PS51198"/>
    </source>
</evidence>
<evidence type="ECO:0000256" key="11">
    <source>
        <dbReference type="ARBA" id="ARBA00034617"/>
    </source>
</evidence>
<dbReference type="eggNOG" id="COG1074">
    <property type="taxonomic scope" value="Bacteria"/>
</dbReference>
<evidence type="ECO:0000256" key="1">
    <source>
        <dbReference type="ARBA" id="ARBA00022722"/>
    </source>
</evidence>
<dbReference type="RefSeq" id="WP_038500998.1">
    <property type="nucleotide sequence ID" value="NZ_AFWK01000023.1"/>
</dbReference>
<gene>
    <name evidence="18" type="ORF">IX83_07885</name>
</gene>
<evidence type="ECO:0000256" key="13">
    <source>
        <dbReference type="ARBA" id="ARBA00034923"/>
    </source>
</evidence>
<dbReference type="GO" id="GO:0033202">
    <property type="term" value="C:DNA helicase complex"/>
    <property type="evidence" value="ECO:0007669"/>
    <property type="project" value="TreeGrafter"/>
</dbReference>
<dbReference type="GO" id="GO:0043138">
    <property type="term" value="F:3'-5' DNA helicase activity"/>
    <property type="evidence" value="ECO:0007669"/>
    <property type="project" value="UniProtKB-EC"/>
</dbReference>
<evidence type="ECO:0000256" key="4">
    <source>
        <dbReference type="ARBA" id="ARBA00022801"/>
    </source>
</evidence>
<evidence type="ECO:0000256" key="5">
    <source>
        <dbReference type="ARBA" id="ARBA00022806"/>
    </source>
</evidence>
<evidence type="ECO:0000256" key="15">
    <source>
        <dbReference type="PROSITE-ProRule" id="PRU00560"/>
    </source>
</evidence>
<dbReference type="HOGENOM" id="CLU_009270_0_0_4"/>
<keyword evidence="1" id="KW-0540">Nuclease</keyword>
<dbReference type="GO" id="GO:0003677">
    <property type="term" value="F:DNA binding"/>
    <property type="evidence" value="ECO:0007669"/>
    <property type="project" value="UniProtKB-KW"/>
</dbReference>
<evidence type="ECO:0000256" key="12">
    <source>
        <dbReference type="ARBA" id="ARBA00034808"/>
    </source>
</evidence>
<evidence type="ECO:0000256" key="8">
    <source>
        <dbReference type="ARBA" id="ARBA00023125"/>
    </source>
</evidence>
<evidence type="ECO:0000256" key="2">
    <source>
        <dbReference type="ARBA" id="ARBA00022741"/>
    </source>
</evidence>
<evidence type="ECO:0000256" key="7">
    <source>
        <dbReference type="ARBA" id="ARBA00022840"/>
    </source>
</evidence>
<dbReference type="PANTHER" id="PTHR11070">
    <property type="entry name" value="UVRD / RECB / PCRA DNA HELICASE FAMILY MEMBER"/>
    <property type="match status" value="1"/>
</dbReference>
<dbReference type="Gene3D" id="3.40.50.300">
    <property type="entry name" value="P-loop containing nucleotide triphosphate hydrolases"/>
    <property type="match status" value="4"/>
</dbReference>
<evidence type="ECO:0000259" key="17">
    <source>
        <dbReference type="PROSITE" id="PS51217"/>
    </source>
</evidence>
<keyword evidence="10" id="KW-0413">Isomerase</keyword>
<keyword evidence="3" id="KW-0227">DNA damage</keyword>
<keyword evidence="9" id="KW-0234">DNA repair</keyword>
<evidence type="ECO:0000256" key="9">
    <source>
        <dbReference type="ARBA" id="ARBA00023204"/>
    </source>
</evidence>
<comment type="catalytic activity">
    <reaction evidence="11">
        <text>Couples ATP hydrolysis with the unwinding of duplex DNA by translocating in the 3'-5' direction.</text>
        <dbReference type="EC" id="5.6.2.4"/>
    </reaction>
</comment>
<evidence type="ECO:0000313" key="18">
    <source>
        <dbReference type="EMBL" id="AIL33223.1"/>
    </source>
</evidence>
<dbReference type="EMBL" id="CP009238">
    <property type="protein sequence ID" value="AIL33223.1"/>
    <property type="molecule type" value="Genomic_DNA"/>
</dbReference>
<feature type="domain" description="UvrD-like helicase ATP-binding" evidence="16">
    <location>
        <begin position="6"/>
        <end position="486"/>
    </location>
</feature>
<keyword evidence="5 15" id="KW-0347">Helicase</keyword>
<dbReference type="SUPFAM" id="SSF52980">
    <property type="entry name" value="Restriction endonuclease-like"/>
    <property type="match status" value="1"/>
</dbReference>
<dbReference type="Pfam" id="PF00580">
    <property type="entry name" value="UvrD-helicase"/>
    <property type="match status" value="1"/>
</dbReference>
<keyword evidence="8" id="KW-0238">DNA-binding</keyword>
<dbReference type="InterPro" id="IPR014017">
    <property type="entry name" value="DNA_helicase_UvrD-like_C"/>
</dbReference>
<sequence>MSKDKLPSDIIAREKALNPSKSFIVQAPAGSGKTHTLTHRILALIPTVKKPEEILAITFTNKAASEMRSRLIKELREGQSELAIKAREYSHAQKWDLINTPSRLNIKTIDAFCAQLVRSTPFISGAGAAPTQSENFQVLYENAIRRTLAKNKDYVIHFLNYIDNNMNSAIQLLSDMLGKRDQWIHIVSNSDEYIADKLVLIYAEYLKSHITFVSQALSKLDFRFLHECAQYSIAASEYLGNSPLAWDKLKNWDGREPKPLKQGNIDFSEYLTFIYLAHFLTTKTHAIRKTVSKKDGFPSAKEVPPGLEDKKQTFIEYLEILATHENIVQALTDLKFMPTEPPSEQVLHDIAYIMDTLKDAHEELQKEFQRTSEVDFQEIALRAIQALSSDGETPTELLLKKDQQIQHILIDEFQDTSKSQMDLLNLLVSGWDGSQNRTLFLVGDPMQSIYRFRKAEVGLFLKVWQEKRIGNVFIEPLSFVENFRSSPTIIDWVNKTFQSAFPIIDNISTGAIHFHRSVAFKEAEPTDQVDIRLYAGYQDKGDDPEKATQEALLDLCQTLSSKNKSTAILVRSRTHITPLLPEFQKRGIPINCVDLLSLWDYPEVIDIVQLIKALVQINDRIAWASLLRSPLCGLDMATLTKLLDNHHNPFADLTIPSLLFRTFNDPDSFLNQIPSDVRKRLLRFTHLMLRQLEEDSGLPFSSQVLNLWRALGGDIIYPDDNARNNIEVVLKILDSLAPYGDLDVHEFEKAVKEHHASTFAQDGAIEIMTMHKSKGLEFDHVIVYGLDRGQNRGDSPIVYTDTLSTGEMIVSPKKASFEEEGPGFTTLIKRNETQRNEYEKMRLLYVACTRAKSHLHIFASTLYNDNHEEVKQSSLWHTISEHFKEDVQIVHINQDTEELQTLPNHHLMVIDDASIENSESVNQPQYTHLTKAGIDFLNEQKYLPYEEKELDSFWGSLNFSSTLKPRSKHYLQKQQAHFGEVFHQFMEWMALDKMQGWDEQRIDDSSDLIEKTLHLYKVSDRVIKDAVSEIQKSLKAAISHPQLKEWIQTKNCMPEWSVYTQHDSQTKNRIIDLLVLDKDEIILLDYKTDARLENESISEFKSRLITRYKEKMAEYLDILKQYYPNMPIRSYLYATALSPEDVLIELND</sequence>
<dbReference type="GO" id="GO:0000725">
    <property type="term" value="P:recombinational repair"/>
    <property type="evidence" value="ECO:0007669"/>
    <property type="project" value="TreeGrafter"/>
</dbReference>
<dbReference type="InterPro" id="IPR000212">
    <property type="entry name" value="DNA_helicase_UvrD/REP"/>
</dbReference>
<keyword evidence="4 15" id="KW-0378">Hydrolase</keyword>
<organism evidence="18 19">
    <name type="scientific">Basilea psittacipulmonis DSM 24701</name>
    <dbReference type="NCBI Taxonomy" id="1072685"/>
    <lineage>
        <taxon>Bacteria</taxon>
        <taxon>Pseudomonadati</taxon>
        <taxon>Pseudomonadota</taxon>
        <taxon>Betaproteobacteria</taxon>
        <taxon>Burkholderiales</taxon>
        <taxon>Alcaligenaceae</taxon>
        <taxon>Basilea</taxon>
    </lineage>
</organism>
<dbReference type="KEGG" id="bpsi:IX83_07885"/>
<dbReference type="PROSITE" id="PS51198">
    <property type="entry name" value="UVRD_HELICASE_ATP_BIND"/>
    <property type="match status" value="1"/>
</dbReference>
<evidence type="ECO:0000256" key="10">
    <source>
        <dbReference type="ARBA" id="ARBA00023235"/>
    </source>
</evidence>
<dbReference type="GO" id="GO:0005524">
    <property type="term" value="F:ATP binding"/>
    <property type="evidence" value="ECO:0007669"/>
    <property type="project" value="UniProtKB-UniRule"/>
</dbReference>
<keyword evidence="2 15" id="KW-0547">Nucleotide-binding</keyword>
<dbReference type="GO" id="GO:0004527">
    <property type="term" value="F:exonuclease activity"/>
    <property type="evidence" value="ECO:0007669"/>
    <property type="project" value="UniProtKB-KW"/>
</dbReference>
<dbReference type="SUPFAM" id="SSF52540">
    <property type="entry name" value="P-loop containing nucleoside triphosphate hydrolases"/>
    <property type="match status" value="1"/>
</dbReference>
<reference evidence="18 19" key="1">
    <citation type="journal article" date="2014" name="BMC Genomics">
        <title>A genomic perspective on a new bacterial genus and species from the Alcaligenaceae family, Basilea psittacipulmonis.</title>
        <authorList>
            <person name="Whiteson K.L."/>
            <person name="Hernandez D."/>
            <person name="Lazarevic V."/>
            <person name="Gaia N."/>
            <person name="Farinelli L."/>
            <person name="Francois P."/>
            <person name="Pilo P."/>
            <person name="Frey J."/>
            <person name="Schrenzel J."/>
        </authorList>
    </citation>
    <scope>NUCLEOTIDE SEQUENCE [LARGE SCALE GENOMIC DNA]</scope>
    <source>
        <strain evidence="18 19">DSM 24701</strain>
    </source>
</reference>
<proteinExistence type="predicted"/>
<feature type="domain" description="UvrD-like helicase C-terminal" evidence="17">
    <location>
        <begin position="498"/>
        <end position="775"/>
    </location>
</feature>
<dbReference type="AlphaFoldDB" id="A0A077DJJ4"/>
<dbReference type="OrthoDB" id="5905204at2"/>
<evidence type="ECO:0000256" key="14">
    <source>
        <dbReference type="ARBA" id="ARBA00048988"/>
    </source>
</evidence>
<comment type="catalytic activity">
    <reaction evidence="14">
        <text>ATP + H2O = ADP + phosphate + H(+)</text>
        <dbReference type="Rhea" id="RHEA:13065"/>
        <dbReference type="ChEBI" id="CHEBI:15377"/>
        <dbReference type="ChEBI" id="CHEBI:15378"/>
        <dbReference type="ChEBI" id="CHEBI:30616"/>
        <dbReference type="ChEBI" id="CHEBI:43474"/>
        <dbReference type="ChEBI" id="CHEBI:456216"/>
        <dbReference type="EC" id="5.6.2.4"/>
    </reaction>
</comment>